<reference evidence="4" key="1">
    <citation type="submission" date="2021-05" db="EMBL/GenBank/DDBJ databases">
        <authorList>
            <person name="Alioto T."/>
            <person name="Alioto T."/>
            <person name="Gomez Garrido J."/>
        </authorList>
    </citation>
    <scope>NUCLEOTIDE SEQUENCE</scope>
</reference>
<dbReference type="InterPro" id="IPR002110">
    <property type="entry name" value="Ankyrin_rpt"/>
</dbReference>
<dbReference type="PANTHER" id="PTHR24198:SF165">
    <property type="entry name" value="ANKYRIN REPEAT-CONTAINING PROTEIN-RELATED"/>
    <property type="match status" value="1"/>
</dbReference>
<dbReference type="Pfam" id="PF12796">
    <property type="entry name" value="Ank_2"/>
    <property type="match status" value="3"/>
</dbReference>
<evidence type="ECO:0000256" key="2">
    <source>
        <dbReference type="ARBA" id="ARBA00023043"/>
    </source>
</evidence>
<feature type="repeat" description="ANK" evidence="3">
    <location>
        <begin position="226"/>
        <end position="258"/>
    </location>
</feature>
<dbReference type="PROSITE" id="PS50297">
    <property type="entry name" value="ANK_REP_REGION"/>
    <property type="match status" value="2"/>
</dbReference>
<feature type="repeat" description="ANK" evidence="3">
    <location>
        <begin position="126"/>
        <end position="158"/>
    </location>
</feature>
<dbReference type="AlphaFoldDB" id="A0A8D8QFM7"/>
<dbReference type="SUPFAM" id="SSF48403">
    <property type="entry name" value="Ankyrin repeat"/>
    <property type="match status" value="2"/>
</dbReference>
<keyword evidence="1" id="KW-0677">Repeat</keyword>
<dbReference type="Gene3D" id="1.25.40.20">
    <property type="entry name" value="Ankyrin repeat-containing domain"/>
    <property type="match status" value="2"/>
</dbReference>
<organism evidence="4">
    <name type="scientific">Cacopsylla melanoneura</name>
    <dbReference type="NCBI Taxonomy" id="428564"/>
    <lineage>
        <taxon>Eukaryota</taxon>
        <taxon>Metazoa</taxon>
        <taxon>Ecdysozoa</taxon>
        <taxon>Arthropoda</taxon>
        <taxon>Hexapoda</taxon>
        <taxon>Insecta</taxon>
        <taxon>Pterygota</taxon>
        <taxon>Neoptera</taxon>
        <taxon>Paraneoptera</taxon>
        <taxon>Hemiptera</taxon>
        <taxon>Sternorrhyncha</taxon>
        <taxon>Psylloidea</taxon>
        <taxon>Psyllidae</taxon>
        <taxon>Psyllinae</taxon>
        <taxon>Cacopsylla</taxon>
    </lineage>
</organism>
<dbReference type="EMBL" id="HBUF01074572">
    <property type="protein sequence ID" value="CAG6630727.1"/>
    <property type="molecule type" value="Transcribed_RNA"/>
</dbReference>
<protein>
    <submittedName>
        <fullName evidence="4">Ankyrin repeat domain-containing protein 50</fullName>
    </submittedName>
</protein>
<dbReference type="InterPro" id="IPR036770">
    <property type="entry name" value="Ankyrin_rpt-contain_sf"/>
</dbReference>
<keyword evidence="2 3" id="KW-0040">ANK repeat</keyword>
<name>A0A8D8QFM7_9HEMI</name>
<evidence type="ECO:0000313" key="4">
    <source>
        <dbReference type="EMBL" id="CAG6630727.1"/>
    </source>
</evidence>
<accession>A0A8D8QFM7</accession>
<sequence length="752" mass="85039">MECIIKNGGLVDATVLVPQLDFQESHFTPLLFAIELKCLPSVEVLLRSGASVNVKVNSNGRTVLFTAVQTNTFKIVKEVLKYKPDITEFDNKQSLPLAVSGNGEISRLIVNSLLDYGLVIDATFIHDMNFIFEAVTNGHISIVGQLLERGANVNSKDSNDNSILYRAVEQDNLKMVEEILKYKPDVNEKSSIESFTIAVSGDGDHSKRIVESLLEYGFSINSERLQDKTFIFNAVKKNHVSMVGHLLSRGMDVNIKDHLGYSILYTAVRHKNLNMVQEILKYKPDIQDTSNIQSLTMGVSAYAKSLQLIVENLLEYGFPITSKNKQNEKFMLDTIRNHHLKVMDLLIKSGANVNAEIQGKCLLEVGFSSRYHYHTDMAKLLIENGAQVKNELLKKAAENWKPDFVELFLQHGADPNFADENGRTVLHDIANSTSITNAKTRSILMSLLKFGGNIHSRDNEGRTPLHIACLLWITEKIRFLIEHGANVDCKDNNGGSAIQVSLRADGRLANSTGNLYNTMSETDCNTFDLMLNCSSNNIQDLIKTTELLMSKQQSSNYNRSRMRCTLVKHVSKLRELGFHDDEDDIQFQRMFKQLTNTIDQRELTTFVSRCSVEVQIMKVESIGDTKISYYDFLRKTCHRVALCLKNKSFCTGLELSQFKTSFPSYATMVENKFKQGQMRLNLLKEVNLKRQYLFPELTFDCVQELLEYLDIEDFHTLVRVFPADRNVSVVENPTSPIATDKEDILDISTLAL</sequence>
<dbReference type="SMART" id="SM00248">
    <property type="entry name" value="ANK"/>
    <property type="match status" value="11"/>
</dbReference>
<dbReference type="PANTHER" id="PTHR24198">
    <property type="entry name" value="ANKYRIN REPEAT AND PROTEIN KINASE DOMAIN-CONTAINING PROTEIN"/>
    <property type="match status" value="1"/>
</dbReference>
<proteinExistence type="predicted"/>
<evidence type="ECO:0000256" key="3">
    <source>
        <dbReference type="PROSITE-ProRule" id="PRU00023"/>
    </source>
</evidence>
<evidence type="ECO:0000256" key="1">
    <source>
        <dbReference type="ARBA" id="ARBA00022737"/>
    </source>
</evidence>
<dbReference type="PROSITE" id="PS50088">
    <property type="entry name" value="ANK_REPEAT"/>
    <property type="match status" value="3"/>
</dbReference>
<feature type="repeat" description="ANK" evidence="3">
    <location>
        <begin position="460"/>
        <end position="492"/>
    </location>
</feature>